<name>A0A9D4Y7X7_PEA</name>
<dbReference type="GO" id="GO:0033897">
    <property type="term" value="F:ribonuclease T2 activity"/>
    <property type="evidence" value="ECO:0007669"/>
    <property type="project" value="InterPro"/>
</dbReference>
<organism evidence="7 8">
    <name type="scientific">Pisum sativum</name>
    <name type="common">Garden pea</name>
    <name type="synonym">Lathyrus oleraceus</name>
    <dbReference type="NCBI Taxonomy" id="3888"/>
    <lineage>
        <taxon>Eukaryota</taxon>
        <taxon>Viridiplantae</taxon>
        <taxon>Streptophyta</taxon>
        <taxon>Embryophyta</taxon>
        <taxon>Tracheophyta</taxon>
        <taxon>Spermatophyta</taxon>
        <taxon>Magnoliopsida</taxon>
        <taxon>eudicotyledons</taxon>
        <taxon>Gunneridae</taxon>
        <taxon>Pentapetalae</taxon>
        <taxon>rosids</taxon>
        <taxon>fabids</taxon>
        <taxon>Fabales</taxon>
        <taxon>Fabaceae</taxon>
        <taxon>Papilionoideae</taxon>
        <taxon>50 kb inversion clade</taxon>
        <taxon>NPAAA clade</taxon>
        <taxon>Hologalegina</taxon>
        <taxon>IRL clade</taxon>
        <taxon>Fabeae</taxon>
        <taxon>Lathyrus</taxon>
    </lineage>
</organism>
<dbReference type="GO" id="GO:0003723">
    <property type="term" value="F:RNA binding"/>
    <property type="evidence" value="ECO:0007669"/>
    <property type="project" value="InterPro"/>
</dbReference>
<gene>
    <name evidence="7" type="ORF">KIW84_020743</name>
</gene>
<evidence type="ECO:0000256" key="1">
    <source>
        <dbReference type="ARBA" id="ARBA00007469"/>
    </source>
</evidence>
<keyword evidence="2" id="KW-0540">Nuclease</keyword>
<evidence type="ECO:0000256" key="4">
    <source>
        <dbReference type="ARBA" id="ARBA00022801"/>
    </source>
</evidence>
<dbReference type="Pfam" id="PF00445">
    <property type="entry name" value="Ribonuclease_T2"/>
    <property type="match status" value="1"/>
</dbReference>
<dbReference type="Proteomes" id="UP001058974">
    <property type="component" value="Chromosome 2"/>
</dbReference>
<dbReference type="PANTHER" id="PTHR11240:SF75">
    <property type="entry name" value="RIBONUCLEASE 3"/>
    <property type="match status" value="1"/>
</dbReference>
<accession>A0A9D4Y7X7</accession>
<proteinExistence type="inferred from homology"/>
<dbReference type="EMBL" id="JAMSHJ010000002">
    <property type="protein sequence ID" value="KAI5433564.1"/>
    <property type="molecule type" value="Genomic_DNA"/>
</dbReference>
<keyword evidence="3" id="KW-0255">Endonuclease</keyword>
<evidence type="ECO:0000313" key="8">
    <source>
        <dbReference type="Proteomes" id="UP001058974"/>
    </source>
</evidence>
<comment type="similarity">
    <text evidence="1 6">Belongs to the RNase T2 family.</text>
</comment>
<dbReference type="PANTHER" id="PTHR11240">
    <property type="entry name" value="RIBONUCLEASE T2"/>
    <property type="match status" value="1"/>
</dbReference>
<evidence type="ECO:0000313" key="7">
    <source>
        <dbReference type="EMBL" id="KAI5433564.1"/>
    </source>
</evidence>
<dbReference type="InterPro" id="IPR001568">
    <property type="entry name" value="RNase_T2-like"/>
</dbReference>
<dbReference type="Gramene" id="Psat02G0074300-T1">
    <property type="protein sequence ID" value="KAI5433564.1"/>
    <property type="gene ID" value="KIW84_020743"/>
</dbReference>
<evidence type="ECO:0000256" key="6">
    <source>
        <dbReference type="RuleBase" id="RU004328"/>
    </source>
</evidence>
<evidence type="ECO:0000256" key="5">
    <source>
        <dbReference type="ARBA" id="ARBA00023239"/>
    </source>
</evidence>
<keyword evidence="5" id="KW-0456">Lyase</keyword>
<keyword evidence="4" id="KW-0378">Hydrolase</keyword>
<sequence>MQWSAAYCRTKGITCIQKPNRFSIHGMWPTNEIGSEPRRCSEDQAKKTLTRKMISTTTLAELPTSWPNLRGDNFKF</sequence>
<comment type="caution">
    <text evidence="7">The sequence shown here is derived from an EMBL/GenBank/DDBJ whole genome shotgun (WGS) entry which is preliminary data.</text>
</comment>
<reference evidence="7 8" key="1">
    <citation type="journal article" date="2022" name="Nat. Genet.">
        <title>Improved pea reference genome and pan-genome highlight genomic features and evolutionary characteristics.</title>
        <authorList>
            <person name="Yang T."/>
            <person name="Liu R."/>
            <person name="Luo Y."/>
            <person name="Hu S."/>
            <person name="Wang D."/>
            <person name="Wang C."/>
            <person name="Pandey M.K."/>
            <person name="Ge S."/>
            <person name="Xu Q."/>
            <person name="Li N."/>
            <person name="Li G."/>
            <person name="Huang Y."/>
            <person name="Saxena R.K."/>
            <person name="Ji Y."/>
            <person name="Li M."/>
            <person name="Yan X."/>
            <person name="He Y."/>
            <person name="Liu Y."/>
            <person name="Wang X."/>
            <person name="Xiang C."/>
            <person name="Varshney R.K."/>
            <person name="Ding H."/>
            <person name="Gao S."/>
            <person name="Zong X."/>
        </authorList>
    </citation>
    <scope>NUCLEOTIDE SEQUENCE [LARGE SCALE GENOMIC DNA]</scope>
    <source>
        <strain evidence="7 8">cv. Zhongwan 6</strain>
    </source>
</reference>
<dbReference type="GO" id="GO:0005576">
    <property type="term" value="C:extracellular region"/>
    <property type="evidence" value="ECO:0007669"/>
    <property type="project" value="TreeGrafter"/>
</dbReference>
<dbReference type="InterPro" id="IPR036430">
    <property type="entry name" value="RNase_T2-like_sf"/>
</dbReference>
<evidence type="ECO:0000256" key="2">
    <source>
        <dbReference type="ARBA" id="ARBA00022722"/>
    </source>
</evidence>
<evidence type="ECO:0000256" key="3">
    <source>
        <dbReference type="ARBA" id="ARBA00022759"/>
    </source>
</evidence>
<dbReference type="GO" id="GO:0016787">
    <property type="term" value="F:hydrolase activity"/>
    <property type="evidence" value="ECO:0007669"/>
    <property type="project" value="UniProtKB-KW"/>
</dbReference>
<dbReference type="GO" id="GO:0006401">
    <property type="term" value="P:RNA catabolic process"/>
    <property type="evidence" value="ECO:0007669"/>
    <property type="project" value="TreeGrafter"/>
</dbReference>
<keyword evidence="8" id="KW-1185">Reference proteome</keyword>
<dbReference type="Gene3D" id="3.90.730.10">
    <property type="entry name" value="Ribonuclease T2-like"/>
    <property type="match status" value="1"/>
</dbReference>
<dbReference type="AlphaFoldDB" id="A0A9D4Y7X7"/>
<protein>
    <submittedName>
        <fullName evidence="7">Uncharacterized protein</fullName>
    </submittedName>
</protein>
<dbReference type="SUPFAM" id="SSF55895">
    <property type="entry name" value="Ribonuclease Rh-like"/>
    <property type="match status" value="1"/>
</dbReference>